<dbReference type="RefSeq" id="WP_108826261.1">
    <property type="nucleotide sequence ID" value="NZ_CP023004.1"/>
</dbReference>
<dbReference type="GO" id="GO:0080120">
    <property type="term" value="P:CAAX-box protein maturation"/>
    <property type="evidence" value="ECO:0007669"/>
    <property type="project" value="UniProtKB-ARBA"/>
</dbReference>
<dbReference type="EMBL" id="CP023004">
    <property type="protein sequence ID" value="AWI10359.1"/>
    <property type="molecule type" value="Genomic_DNA"/>
</dbReference>
<feature type="transmembrane region" description="Helical" evidence="1">
    <location>
        <begin position="50"/>
        <end position="72"/>
    </location>
</feature>
<feature type="transmembrane region" description="Helical" evidence="1">
    <location>
        <begin position="141"/>
        <end position="163"/>
    </location>
</feature>
<dbReference type="PANTHER" id="PTHR36435:SF1">
    <property type="entry name" value="CAAX AMINO TERMINAL PROTEASE FAMILY PROTEIN"/>
    <property type="match status" value="1"/>
</dbReference>
<keyword evidence="1" id="KW-1133">Transmembrane helix</keyword>
<keyword evidence="1" id="KW-0472">Membrane</keyword>
<keyword evidence="1" id="KW-0812">Transmembrane</keyword>
<name>A0A2U8E5Z4_9BACT</name>
<dbReference type="OrthoDB" id="9782250at2"/>
<dbReference type="AlphaFoldDB" id="A0A2U8E5Z4"/>
<reference evidence="3 4" key="1">
    <citation type="journal article" date="2018" name="Syst. Appl. Microbiol.">
        <title>Ereboglobus luteus gen. nov. sp. nov. from cockroach guts, and new insights into the oxygen relationship of the genera Opitutus and Didymococcus (Verrucomicrobia: Opitutaceae).</title>
        <authorList>
            <person name="Tegtmeier D."/>
            <person name="Belitz A."/>
            <person name="Radek R."/>
            <person name="Heimerl T."/>
            <person name="Brune A."/>
        </authorList>
    </citation>
    <scope>NUCLEOTIDE SEQUENCE [LARGE SCALE GENOMIC DNA]</scope>
    <source>
        <strain evidence="3 4">Ho45</strain>
    </source>
</reference>
<feature type="transmembrane region" description="Helical" evidence="1">
    <location>
        <begin position="226"/>
        <end position="258"/>
    </location>
</feature>
<evidence type="ECO:0000256" key="1">
    <source>
        <dbReference type="SAM" id="Phobius"/>
    </source>
</evidence>
<sequence length="290" mass="32050">MPEQSATPVSIIITMSAICIAGLFLLWHWELSPTARKTVQYSRVRHIAASWPYFAAMCILVVFAAFFAQSLFVQCCKWIHSDFSLKNGFNQMLSQGAFDIGAIAAVLYARRFLLVMERLPRLAILAHAQPKPAPPIPLLQAILVGIGVFCIARMVFVPVAFAWDWLLDRAGVEAASQDLIQIFINETSPARIAALASIAVVIAPVTEEAIFRGGLFGYIRTRTQRLIALIIPSFVFSLVHFNLRVFPLLFIFGVILSVSYERTGRLTVPIIAHALLNLSTILTILLGLAN</sequence>
<evidence type="ECO:0000313" key="4">
    <source>
        <dbReference type="Proteomes" id="UP000244896"/>
    </source>
</evidence>
<evidence type="ECO:0000313" key="3">
    <source>
        <dbReference type="EMBL" id="AWI10359.1"/>
    </source>
</evidence>
<gene>
    <name evidence="3" type="ORF">CKA38_14825</name>
</gene>
<dbReference type="InterPro" id="IPR052710">
    <property type="entry name" value="CAAX_protease"/>
</dbReference>
<dbReference type="GO" id="GO:0004175">
    <property type="term" value="F:endopeptidase activity"/>
    <property type="evidence" value="ECO:0007669"/>
    <property type="project" value="UniProtKB-ARBA"/>
</dbReference>
<protein>
    <recommendedName>
        <fullName evidence="2">CAAX prenyl protease 2/Lysostaphin resistance protein A-like domain-containing protein</fullName>
    </recommendedName>
</protein>
<keyword evidence="4" id="KW-1185">Reference proteome</keyword>
<dbReference type="InterPro" id="IPR003675">
    <property type="entry name" value="Rce1/LyrA-like_dom"/>
</dbReference>
<dbReference type="KEGG" id="elut:CKA38_14825"/>
<dbReference type="PANTHER" id="PTHR36435">
    <property type="entry name" value="SLR1288 PROTEIN"/>
    <property type="match status" value="1"/>
</dbReference>
<feature type="transmembrane region" description="Helical" evidence="1">
    <location>
        <begin position="6"/>
        <end position="29"/>
    </location>
</feature>
<feature type="transmembrane region" description="Helical" evidence="1">
    <location>
        <begin position="188"/>
        <end position="205"/>
    </location>
</feature>
<proteinExistence type="predicted"/>
<feature type="transmembrane region" description="Helical" evidence="1">
    <location>
        <begin position="92"/>
        <end position="109"/>
    </location>
</feature>
<organism evidence="3 4">
    <name type="scientific">Ereboglobus luteus</name>
    <dbReference type="NCBI Taxonomy" id="1796921"/>
    <lineage>
        <taxon>Bacteria</taxon>
        <taxon>Pseudomonadati</taxon>
        <taxon>Verrucomicrobiota</taxon>
        <taxon>Opitutia</taxon>
        <taxon>Opitutales</taxon>
        <taxon>Opitutaceae</taxon>
        <taxon>Ereboglobus</taxon>
    </lineage>
</organism>
<accession>A0A2U8E5Z4</accession>
<evidence type="ECO:0000259" key="2">
    <source>
        <dbReference type="Pfam" id="PF02517"/>
    </source>
</evidence>
<feature type="domain" description="CAAX prenyl protease 2/Lysostaphin resistance protein A-like" evidence="2">
    <location>
        <begin position="193"/>
        <end position="278"/>
    </location>
</feature>
<dbReference type="Proteomes" id="UP000244896">
    <property type="component" value="Chromosome"/>
</dbReference>
<dbReference type="Pfam" id="PF02517">
    <property type="entry name" value="Rce1-like"/>
    <property type="match status" value="1"/>
</dbReference>
<feature type="transmembrane region" description="Helical" evidence="1">
    <location>
        <begin position="270"/>
        <end position="289"/>
    </location>
</feature>